<reference evidence="1" key="2">
    <citation type="submission" date="2025-09" db="UniProtKB">
        <authorList>
            <consortium name="Ensembl"/>
        </authorList>
    </citation>
    <scope>IDENTIFICATION</scope>
</reference>
<evidence type="ECO:0000313" key="1">
    <source>
        <dbReference type="Ensembl" id="ENSNMLP00000039215.1"/>
    </source>
</evidence>
<dbReference type="AlphaFoldDB" id="A0A8C6UNV6"/>
<proteinExistence type="predicted"/>
<dbReference type="PANTHER" id="PTHR37476:SF1">
    <property type="entry name" value="COILED-COIL DOMAIN-CONTAINING PROTEIN 171"/>
    <property type="match status" value="1"/>
</dbReference>
<evidence type="ECO:0000313" key="2">
    <source>
        <dbReference type="Proteomes" id="UP000694523"/>
    </source>
</evidence>
<sequence>SLMLELNSQLNQLPKREPCPSQLLSEARREVCRKERSLRILGKHLCVVQKERRRLEQRLQEAEGGLQTNAKYDATPTANHSVTLWRANGIVQIRPAGPTLGTPDLHSHRSVDEKTFDKRAEKTHSTLFPISLHLKKKCFP</sequence>
<reference evidence="1" key="1">
    <citation type="submission" date="2025-08" db="UniProtKB">
        <authorList>
            <consortium name="Ensembl"/>
        </authorList>
    </citation>
    <scope>IDENTIFICATION</scope>
</reference>
<protein>
    <submittedName>
        <fullName evidence="1">Uncharacterized protein</fullName>
    </submittedName>
</protein>
<keyword evidence="2" id="KW-1185">Reference proteome</keyword>
<accession>A0A8C6UNV6</accession>
<dbReference type="PANTHER" id="PTHR37476">
    <property type="entry name" value="COILED-COIL DOMAIN-CONTAINING PROTEIN 171"/>
    <property type="match status" value="1"/>
</dbReference>
<organism evidence="1 2">
    <name type="scientific">Neogobius melanostomus</name>
    <name type="common">round goby</name>
    <dbReference type="NCBI Taxonomy" id="47308"/>
    <lineage>
        <taxon>Eukaryota</taxon>
        <taxon>Metazoa</taxon>
        <taxon>Chordata</taxon>
        <taxon>Craniata</taxon>
        <taxon>Vertebrata</taxon>
        <taxon>Euteleostomi</taxon>
        <taxon>Actinopterygii</taxon>
        <taxon>Neopterygii</taxon>
        <taxon>Teleostei</taxon>
        <taxon>Neoteleostei</taxon>
        <taxon>Acanthomorphata</taxon>
        <taxon>Gobiaria</taxon>
        <taxon>Gobiiformes</taxon>
        <taxon>Gobioidei</taxon>
        <taxon>Gobiidae</taxon>
        <taxon>Benthophilinae</taxon>
        <taxon>Neogobiini</taxon>
        <taxon>Neogobius</taxon>
    </lineage>
</organism>
<name>A0A8C6UNV6_9GOBI</name>
<dbReference type="Proteomes" id="UP000694523">
    <property type="component" value="Unplaced"/>
</dbReference>
<dbReference type="Ensembl" id="ENSNMLT00000043632.1">
    <property type="protein sequence ID" value="ENSNMLP00000039215.1"/>
    <property type="gene ID" value="ENSNMLG00000024134.1"/>
</dbReference>